<keyword evidence="2" id="KW-0472">Membrane</keyword>
<dbReference type="SMART" id="SM01324">
    <property type="entry name" value="YARHG"/>
    <property type="match status" value="2"/>
</dbReference>
<dbReference type="Proteomes" id="UP000095390">
    <property type="component" value="Unassembled WGS sequence"/>
</dbReference>
<dbReference type="InterPro" id="IPR038434">
    <property type="entry name" value="YARHG_sf"/>
</dbReference>
<feature type="compositionally biased region" description="Low complexity" evidence="1">
    <location>
        <begin position="131"/>
        <end position="150"/>
    </location>
</feature>
<feature type="compositionally biased region" description="Polar residues" evidence="1">
    <location>
        <begin position="120"/>
        <end position="130"/>
    </location>
</feature>
<gene>
    <name evidence="5" type="ORF">DW068_06440</name>
    <name evidence="4" type="ORF">ERS852578_01308</name>
</gene>
<evidence type="ECO:0000259" key="3">
    <source>
        <dbReference type="SMART" id="SM01324"/>
    </source>
</evidence>
<feature type="compositionally biased region" description="Low complexity" evidence="1">
    <location>
        <begin position="28"/>
        <end position="74"/>
    </location>
</feature>
<organism evidence="4 6">
    <name type="scientific">Anaerobutyricum hallii</name>
    <dbReference type="NCBI Taxonomy" id="39488"/>
    <lineage>
        <taxon>Bacteria</taxon>
        <taxon>Bacillati</taxon>
        <taxon>Bacillota</taxon>
        <taxon>Clostridia</taxon>
        <taxon>Lachnospirales</taxon>
        <taxon>Lachnospiraceae</taxon>
        <taxon>Anaerobutyricum</taxon>
    </lineage>
</organism>
<name>A0A173SYX3_9FIRM</name>
<dbReference type="InterPro" id="IPR025582">
    <property type="entry name" value="YARHG_dom"/>
</dbReference>
<evidence type="ECO:0000313" key="7">
    <source>
        <dbReference type="Proteomes" id="UP000283497"/>
    </source>
</evidence>
<dbReference type="RefSeq" id="WP_005346667.1">
    <property type="nucleotide sequence ID" value="NZ_CALLAX010000047.1"/>
</dbReference>
<evidence type="ECO:0000313" key="4">
    <source>
        <dbReference type="EMBL" id="CUM95643.1"/>
    </source>
</evidence>
<sequence length="364" mass="40467">MGYRERNNSQNGGWNTGNNLQSGWNARNSSQNSWNPNNSQSGWNPGNSQQPGWNPDNSQQNWNNMNPNSQWNPNMGGGYQGDPGRKNRGGLTKEVIIALLIAVAAIVFVVILFVVSGKKSSSQKDNNSTKSSTQAVAEATTQAATEETQATTAATTQATVATTAATQSQNTTTAAMDNTFIFSDSNSRKLTKEEVLRLSAWDTKLAKNEIYARHNRKFDNQKIQAYFDSQQWYHGTVAPSDFDEDVFNEYEKANVELLKKAEDGTLTASTSSGTSSTDDGYIISDSSIRELTDSDLSGLSKGKLRIARNEIYARHHRKFDSADLQIYFDKKSWYSGTIEPSDFDEKNELSQIEKKNIDLIKKYE</sequence>
<feature type="compositionally biased region" description="Polar residues" evidence="1">
    <location>
        <begin position="8"/>
        <end position="27"/>
    </location>
</feature>
<keyword evidence="2" id="KW-0812">Transmembrane</keyword>
<dbReference type="Pfam" id="PF13308">
    <property type="entry name" value="YARHG"/>
    <property type="match status" value="2"/>
</dbReference>
<evidence type="ECO:0000256" key="2">
    <source>
        <dbReference type="SAM" id="Phobius"/>
    </source>
</evidence>
<keyword evidence="2" id="KW-1133">Transmembrane helix</keyword>
<evidence type="ECO:0000313" key="5">
    <source>
        <dbReference type="EMBL" id="RHK39780.1"/>
    </source>
</evidence>
<feature type="domain" description="YARHG" evidence="3">
    <location>
        <begin position="279"/>
        <end position="364"/>
    </location>
</feature>
<feature type="region of interest" description="Disordered" evidence="1">
    <location>
        <begin position="1"/>
        <end position="86"/>
    </location>
</feature>
<evidence type="ECO:0000313" key="6">
    <source>
        <dbReference type="Proteomes" id="UP000095390"/>
    </source>
</evidence>
<protein>
    <submittedName>
        <fullName evidence="5">YARHG domain-containing protein</fullName>
    </submittedName>
</protein>
<evidence type="ECO:0000256" key="1">
    <source>
        <dbReference type="SAM" id="MobiDB-lite"/>
    </source>
</evidence>
<dbReference type="GeneID" id="75049954"/>
<accession>A0A173SYX3</accession>
<dbReference type="Gene3D" id="1.20.58.1690">
    <property type="match status" value="2"/>
</dbReference>
<reference evidence="5 7" key="2">
    <citation type="submission" date="2018-08" db="EMBL/GenBank/DDBJ databases">
        <title>A genome reference for cultivated species of the human gut microbiota.</title>
        <authorList>
            <person name="Zou Y."/>
            <person name="Xue W."/>
            <person name="Luo G."/>
        </authorList>
    </citation>
    <scope>NUCLEOTIDE SEQUENCE [LARGE SCALE GENOMIC DNA]</scope>
    <source>
        <strain evidence="5 7">AF45-14BH</strain>
    </source>
</reference>
<dbReference type="EMBL" id="CYYC01000013">
    <property type="protein sequence ID" value="CUM95643.1"/>
    <property type="molecule type" value="Genomic_DNA"/>
</dbReference>
<dbReference type="AlphaFoldDB" id="A0A173SYX3"/>
<feature type="region of interest" description="Disordered" evidence="1">
    <location>
        <begin position="120"/>
        <end position="150"/>
    </location>
</feature>
<proteinExistence type="predicted"/>
<feature type="domain" description="YARHG" evidence="3">
    <location>
        <begin position="178"/>
        <end position="263"/>
    </location>
</feature>
<reference evidence="4 6" key="1">
    <citation type="submission" date="2015-09" db="EMBL/GenBank/DDBJ databases">
        <authorList>
            <consortium name="Pathogen Informatics"/>
        </authorList>
    </citation>
    <scope>NUCLEOTIDE SEQUENCE [LARGE SCALE GENOMIC DNA]</scope>
    <source>
        <strain evidence="4 6">2789STDY5834966</strain>
    </source>
</reference>
<dbReference type="EMBL" id="QRNJ01000020">
    <property type="protein sequence ID" value="RHK39780.1"/>
    <property type="molecule type" value="Genomic_DNA"/>
</dbReference>
<dbReference type="Proteomes" id="UP000283497">
    <property type="component" value="Unassembled WGS sequence"/>
</dbReference>
<feature type="transmembrane region" description="Helical" evidence="2">
    <location>
        <begin position="95"/>
        <end position="115"/>
    </location>
</feature>